<dbReference type="AlphaFoldDB" id="A0A0R2A379"/>
<name>A0A0R2A379_9LACO</name>
<dbReference type="EMBL" id="AYYY01000025">
    <property type="protein sequence ID" value="KRM61624.1"/>
    <property type="molecule type" value="Genomic_DNA"/>
</dbReference>
<dbReference type="PANTHER" id="PTHR30405">
    <property type="entry name" value="TRANSPOSASE"/>
    <property type="match status" value="1"/>
</dbReference>
<evidence type="ECO:0000313" key="12">
    <source>
        <dbReference type="Proteomes" id="UP000051733"/>
    </source>
</evidence>
<keyword evidence="7" id="KW-0233">DNA recombination</keyword>
<dbReference type="GO" id="GO:0003677">
    <property type="term" value="F:DNA binding"/>
    <property type="evidence" value="ECO:0007669"/>
    <property type="project" value="UniProtKB-KW"/>
</dbReference>
<evidence type="ECO:0000256" key="4">
    <source>
        <dbReference type="ARBA" id="ARBA00022723"/>
    </source>
</evidence>
<dbReference type="STRING" id="1423813.FC26_GL001701"/>
<evidence type="ECO:0000259" key="10">
    <source>
        <dbReference type="Pfam" id="PF12323"/>
    </source>
</evidence>
<comment type="caution">
    <text evidence="11">The sequence shown here is derived from an EMBL/GenBank/DDBJ whole genome shotgun (WGS) entry which is preliminary data.</text>
</comment>
<comment type="similarity">
    <text evidence="1">In the C-terminal section; belongs to the transposase 35 family.</text>
</comment>
<dbReference type="Proteomes" id="UP000051733">
    <property type="component" value="Unassembled WGS sequence"/>
</dbReference>
<sequence length="384" mass="45040">MAVLFLKGIKLRVYPNREQRAQIQASFGCNRFVWNQMLNMLITRYENNPELSLPSSYTLDYLLPQLKREYPFLKSVESTSLQVTNHDLIEAYRCFFKQHRGFPKFKSRKYPKKSYQVKMVNHNIEVVDTHQIILPKLGSMSFKTGALIKGTIKRVTIRRSVTNKYYAILLVDTSIEPLEKTKHIVGLDLGVSDLVITSTGVKYPTKRFDKQLADKKHYWEKRLARRRLQAQTQIARDHHNHVLEPRELTDFKNYQKAKLMVAKYNEKIANQRNNYLHQISKQLVEQYDVIKMEDLKTKNLLRNHHLARAIANQGWRLLRTMLAYKASWYGKQLVIVNPYKTSQVCANCGYDDGKHALNIRRWTCPNCDVEHDRDVNAALNICRA</sequence>
<evidence type="ECO:0000256" key="1">
    <source>
        <dbReference type="ARBA" id="ARBA00008761"/>
    </source>
</evidence>
<dbReference type="InterPro" id="IPR051399">
    <property type="entry name" value="RNA-guided_DNA_endo/Transpos"/>
</dbReference>
<dbReference type="Pfam" id="PF07282">
    <property type="entry name" value="Cas12f1-like_TNB"/>
    <property type="match status" value="1"/>
</dbReference>
<evidence type="ECO:0000259" key="9">
    <source>
        <dbReference type="Pfam" id="PF07282"/>
    </source>
</evidence>
<feature type="domain" description="Cas12f1-like TNB" evidence="9">
    <location>
        <begin position="315"/>
        <end position="381"/>
    </location>
</feature>
<dbReference type="InterPro" id="IPR021027">
    <property type="entry name" value="Transposase_put_HTH"/>
</dbReference>
<dbReference type="InterPro" id="IPR001959">
    <property type="entry name" value="Transposase"/>
</dbReference>
<evidence type="ECO:0000256" key="5">
    <source>
        <dbReference type="ARBA" id="ARBA00022833"/>
    </source>
</evidence>
<keyword evidence="3" id="KW-0815">Transposition</keyword>
<accession>A0A0R2A379</accession>
<dbReference type="GO" id="GO:0006310">
    <property type="term" value="P:DNA recombination"/>
    <property type="evidence" value="ECO:0007669"/>
    <property type="project" value="UniProtKB-KW"/>
</dbReference>
<evidence type="ECO:0000256" key="2">
    <source>
        <dbReference type="ARBA" id="ARBA00011044"/>
    </source>
</evidence>
<keyword evidence="6" id="KW-0238">DNA-binding</keyword>
<evidence type="ECO:0000259" key="8">
    <source>
        <dbReference type="Pfam" id="PF01385"/>
    </source>
</evidence>
<keyword evidence="5" id="KW-0862">Zinc</keyword>
<proteinExistence type="inferred from homology"/>
<dbReference type="NCBIfam" id="NF040570">
    <property type="entry name" value="guided_TnpB"/>
    <property type="match status" value="1"/>
</dbReference>
<dbReference type="GO" id="GO:0032196">
    <property type="term" value="P:transposition"/>
    <property type="evidence" value="ECO:0007669"/>
    <property type="project" value="UniProtKB-KW"/>
</dbReference>
<feature type="domain" description="Probable transposase IS891/IS1136/IS1341" evidence="8">
    <location>
        <begin position="175"/>
        <end position="303"/>
    </location>
</feature>
<evidence type="ECO:0000313" key="11">
    <source>
        <dbReference type="EMBL" id="KRM61624.1"/>
    </source>
</evidence>
<evidence type="ECO:0000256" key="7">
    <source>
        <dbReference type="ARBA" id="ARBA00023172"/>
    </source>
</evidence>
<protein>
    <submittedName>
        <fullName evidence="11">Transposase, IS605 OrfB family</fullName>
    </submittedName>
</protein>
<dbReference type="GO" id="GO:0046872">
    <property type="term" value="F:metal ion binding"/>
    <property type="evidence" value="ECO:0007669"/>
    <property type="project" value="UniProtKB-KW"/>
</dbReference>
<feature type="domain" description="Transposase putative helix-turn-helix" evidence="10">
    <location>
        <begin position="6"/>
        <end position="48"/>
    </location>
</feature>
<reference evidence="11 12" key="1">
    <citation type="journal article" date="2015" name="Genome Announc.">
        <title>Expanding the biotechnology potential of lactobacilli through comparative genomics of 213 strains and associated genera.</title>
        <authorList>
            <person name="Sun Z."/>
            <person name="Harris H.M."/>
            <person name="McCann A."/>
            <person name="Guo C."/>
            <person name="Argimon S."/>
            <person name="Zhang W."/>
            <person name="Yang X."/>
            <person name="Jeffery I.B."/>
            <person name="Cooney J.C."/>
            <person name="Kagawa T.F."/>
            <person name="Liu W."/>
            <person name="Song Y."/>
            <person name="Salvetti E."/>
            <person name="Wrobel A."/>
            <person name="Rasinkangas P."/>
            <person name="Parkhill J."/>
            <person name="Rea M.C."/>
            <person name="O'Sullivan O."/>
            <person name="Ritari J."/>
            <person name="Douillard F.P."/>
            <person name="Paul Ross R."/>
            <person name="Yang R."/>
            <person name="Briner A.E."/>
            <person name="Felis G.E."/>
            <person name="de Vos W.M."/>
            <person name="Barrangou R."/>
            <person name="Klaenhammer T.R."/>
            <person name="Caufield P.W."/>
            <person name="Cui Y."/>
            <person name="Zhang H."/>
            <person name="O'Toole P.W."/>
        </authorList>
    </citation>
    <scope>NUCLEOTIDE SEQUENCE [LARGE SCALE GENOMIC DNA]</scope>
    <source>
        <strain evidence="11 12">DSM 20634</strain>
    </source>
</reference>
<dbReference type="NCBIfam" id="TIGR01766">
    <property type="entry name" value="IS200/IS605 family accessory protein TnpB-like domain"/>
    <property type="match status" value="1"/>
</dbReference>
<gene>
    <name evidence="11" type="ORF">FC26_GL001701</name>
</gene>
<keyword evidence="12" id="KW-1185">Reference proteome</keyword>
<dbReference type="Pfam" id="PF01385">
    <property type="entry name" value="OrfB_IS605"/>
    <property type="match status" value="1"/>
</dbReference>
<organism evidence="11 12">
    <name type="scientific">Paucilactobacillus vaccinostercus DSM 20634</name>
    <dbReference type="NCBI Taxonomy" id="1423813"/>
    <lineage>
        <taxon>Bacteria</taxon>
        <taxon>Bacillati</taxon>
        <taxon>Bacillota</taxon>
        <taxon>Bacilli</taxon>
        <taxon>Lactobacillales</taxon>
        <taxon>Lactobacillaceae</taxon>
        <taxon>Paucilactobacillus</taxon>
    </lineage>
</organism>
<comment type="similarity">
    <text evidence="2">In the N-terminal section; belongs to the transposase 2 family.</text>
</comment>
<dbReference type="PANTHER" id="PTHR30405:SF25">
    <property type="entry name" value="RNA-GUIDED DNA ENDONUCLEASE INSQ-RELATED"/>
    <property type="match status" value="1"/>
</dbReference>
<evidence type="ECO:0000256" key="3">
    <source>
        <dbReference type="ARBA" id="ARBA00022578"/>
    </source>
</evidence>
<keyword evidence="4" id="KW-0479">Metal-binding</keyword>
<dbReference type="PATRIC" id="fig|1423813.3.peg.1728"/>
<dbReference type="InterPro" id="IPR010095">
    <property type="entry name" value="Cas12f1-like_TNB"/>
</dbReference>
<dbReference type="Pfam" id="PF12323">
    <property type="entry name" value="HTH_OrfB_IS605"/>
    <property type="match status" value="1"/>
</dbReference>
<evidence type="ECO:0000256" key="6">
    <source>
        <dbReference type="ARBA" id="ARBA00023125"/>
    </source>
</evidence>